<feature type="DNA-binding region" description="H-T-H motif" evidence="2">
    <location>
        <begin position="49"/>
        <end position="68"/>
    </location>
</feature>
<name>A0AA41QYM8_9MICO</name>
<feature type="domain" description="HTH tetR-type" evidence="3">
    <location>
        <begin position="26"/>
        <end position="86"/>
    </location>
</feature>
<evidence type="ECO:0000259" key="3">
    <source>
        <dbReference type="PROSITE" id="PS50977"/>
    </source>
</evidence>
<protein>
    <submittedName>
        <fullName evidence="4">TetR/AcrR family transcriptional regulator</fullName>
    </submittedName>
</protein>
<dbReference type="PANTHER" id="PTHR43479:SF11">
    <property type="entry name" value="ACREF_ENVCD OPERON REPRESSOR-RELATED"/>
    <property type="match status" value="1"/>
</dbReference>
<dbReference type="Gene3D" id="1.10.357.10">
    <property type="entry name" value="Tetracycline Repressor, domain 2"/>
    <property type="match status" value="1"/>
</dbReference>
<dbReference type="GO" id="GO:0003677">
    <property type="term" value="F:DNA binding"/>
    <property type="evidence" value="ECO:0007669"/>
    <property type="project" value="UniProtKB-UniRule"/>
</dbReference>
<keyword evidence="5" id="KW-1185">Reference proteome</keyword>
<reference evidence="4" key="1">
    <citation type="submission" date="2022-03" db="EMBL/GenBank/DDBJ databases">
        <title>Cryobacterium sp. nov. strain ZS14-85, isolated from Antarctic soil.</title>
        <authorList>
            <person name="Li J."/>
            <person name="Niu G."/>
        </authorList>
    </citation>
    <scope>NUCLEOTIDE SEQUENCE</scope>
    <source>
        <strain evidence="4">ZS14-85</strain>
    </source>
</reference>
<gene>
    <name evidence="4" type="ORF">MQH31_19330</name>
</gene>
<proteinExistence type="predicted"/>
<dbReference type="EMBL" id="JALGAR010000008">
    <property type="protein sequence ID" value="MCI4659967.1"/>
    <property type="molecule type" value="Genomic_DNA"/>
</dbReference>
<evidence type="ECO:0000256" key="2">
    <source>
        <dbReference type="PROSITE-ProRule" id="PRU00335"/>
    </source>
</evidence>
<dbReference type="AlphaFoldDB" id="A0AA41QYM8"/>
<dbReference type="PANTHER" id="PTHR43479">
    <property type="entry name" value="ACREF/ENVCD OPERON REPRESSOR-RELATED"/>
    <property type="match status" value="1"/>
</dbReference>
<dbReference type="Pfam" id="PF00440">
    <property type="entry name" value="TetR_N"/>
    <property type="match status" value="1"/>
</dbReference>
<comment type="caution">
    <text evidence="4">The sequence shown here is derived from an EMBL/GenBank/DDBJ whole genome shotgun (WGS) entry which is preliminary data.</text>
</comment>
<sequence length="208" mass="22943">MTRTEYVREPAVRGTISAARASDPRAERTRQAIFAAVRTLMTQRVASVSVSDIVRTASISRSSFYAHFSSLDDLATGFLREQFAEIGVTGFDLRSDDLTASEAARAGYQRLISHIVEHYPLYSSVLDLPITRTAYDDEIEAYSRRLVESLLALSGAPRVVHPESFATYVAGGALTLISAWMRGHLDVTDDEIVAQLVEFLPDWLVDAA</sequence>
<evidence type="ECO:0000256" key="1">
    <source>
        <dbReference type="ARBA" id="ARBA00023125"/>
    </source>
</evidence>
<dbReference type="RefSeq" id="WP_243013409.1">
    <property type="nucleotide sequence ID" value="NZ_JALGAR010000008.1"/>
</dbReference>
<dbReference type="InterPro" id="IPR050624">
    <property type="entry name" value="HTH-type_Tx_Regulator"/>
</dbReference>
<accession>A0AA41QYM8</accession>
<dbReference type="Proteomes" id="UP001165341">
    <property type="component" value="Unassembled WGS sequence"/>
</dbReference>
<evidence type="ECO:0000313" key="5">
    <source>
        <dbReference type="Proteomes" id="UP001165341"/>
    </source>
</evidence>
<organism evidence="4 5">
    <name type="scientific">Cryobacterium zhongshanensis</name>
    <dbReference type="NCBI Taxonomy" id="2928153"/>
    <lineage>
        <taxon>Bacteria</taxon>
        <taxon>Bacillati</taxon>
        <taxon>Actinomycetota</taxon>
        <taxon>Actinomycetes</taxon>
        <taxon>Micrococcales</taxon>
        <taxon>Microbacteriaceae</taxon>
        <taxon>Cryobacterium</taxon>
    </lineage>
</organism>
<dbReference type="PROSITE" id="PS50977">
    <property type="entry name" value="HTH_TETR_2"/>
    <property type="match status" value="1"/>
</dbReference>
<dbReference type="SUPFAM" id="SSF46689">
    <property type="entry name" value="Homeodomain-like"/>
    <property type="match status" value="1"/>
</dbReference>
<keyword evidence="1 2" id="KW-0238">DNA-binding</keyword>
<dbReference type="InterPro" id="IPR009057">
    <property type="entry name" value="Homeodomain-like_sf"/>
</dbReference>
<dbReference type="InterPro" id="IPR001647">
    <property type="entry name" value="HTH_TetR"/>
</dbReference>
<evidence type="ECO:0000313" key="4">
    <source>
        <dbReference type="EMBL" id="MCI4659967.1"/>
    </source>
</evidence>